<reference evidence="4" key="1">
    <citation type="submission" date="2025-08" db="UniProtKB">
        <authorList>
            <consortium name="RefSeq"/>
        </authorList>
    </citation>
    <scope>IDENTIFICATION</scope>
    <source>
        <strain evidence="4">Ishihara</strain>
        <tissue evidence="4">Whole body</tissue>
    </source>
</reference>
<dbReference type="InterPro" id="IPR029526">
    <property type="entry name" value="PGBD"/>
</dbReference>
<gene>
    <name evidence="4" type="primary">LOC111362502</name>
</gene>
<feature type="domain" description="PiggyBac transposable element-derived protein" evidence="2">
    <location>
        <begin position="94"/>
        <end position="467"/>
    </location>
</feature>
<keyword evidence="3" id="KW-1185">Reference proteome</keyword>
<dbReference type="GeneID" id="111362502"/>
<feature type="compositionally biased region" description="Acidic residues" evidence="1">
    <location>
        <begin position="46"/>
        <end position="58"/>
    </location>
</feature>
<dbReference type="AlphaFoldDB" id="A0A9J7EP22"/>
<dbReference type="PANTHER" id="PTHR46599:SF6">
    <property type="entry name" value="DUAL SPECIFICITY PHOSPHATASE 26"/>
    <property type="match status" value="1"/>
</dbReference>
<sequence>MDQQITQWLHEDESEDEEACEVAVPDLENDVEEDGTIEDFRAEILDDNTEDSSSDDEIPLWTGEKPTRSKIPRRNILFHPPGPKAAAREITTEQEAWSIIFTDEILEEIVRNTNAEIGRQREKYKRDRPMQNMEDENADASSFTKIRPSFAQDVSVLEIKALFGLYYLAGVLNVNYVTTKELFDKNSGVGYFRATMSQARFEFLTNCLRFDDRSTREKRQQNDRLAPIRNIFDHIVKVSNEVYSPSDCCTLYEMLLGFRGRCIFKMYIPSKPDKYGIKILMTCDSKAAYMIDAFVYLGKGSCPTSVPAAHFFTMKLTEKIHVTNRNLTCDNWFTSIPVAKELLQKQVTLVGTLRRNKRDIPPYFVEIKDRDRNTAKFAFSEELTLLSYCPPNSKKKKKVTMSLTMHPTADPDATIQLSEMIEYYNKTKGGVDLMDQLCHKYSVFRRSKRWPMEVFYGLLNIVGVNSYVLLKMATKRATKRRHFLKKLALDLITPQMEERFTWPSLPMNLQVLFGGILQKKRPLQEPSSAPTAKKRCAMCPRGKDRKTKVTCGMCRKPLCGEHTEAMCQECVTKNN</sequence>
<evidence type="ECO:0000256" key="1">
    <source>
        <dbReference type="SAM" id="MobiDB-lite"/>
    </source>
</evidence>
<dbReference type="Pfam" id="PF13843">
    <property type="entry name" value="DDE_Tnp_1_7"/>
    <property type="match status" value="1"/>
</dbReference>
<evidence type="ECO:0000259" key="2">
    <source>
        <dbReference type="Pfam" id="PF13843"/>
    </source>
</evidence>
<dbReference type="PANTHER" id="PTHR46599">
    <property type="entry name" value="PIGGYBAC TRANSPOSABLE ELEMENT-DERIVED PROTEIN 4"/>
    <property type="match status" value="1"/>
</dbReference>
<dbReference type="Proteomes" id="UP000301870">
    <property type="component" value="Unplaced"/>
</dbReference>
<dbReference type="OrthoDB" id="10057959at2759"/>
<accession>A0A9J7EP22</accession>
<evidence type="ECO:0000313" key="3">
    <source>
        <dbReference type="Proteomes" id="UP000301870"/>
    </source>
</evidence>
<dbReference type="KEGG" id="sliu:111362502"/>
<name>A0A9J7EP22_SPOLT</name>
<protein>
    <submittedName>
        <fullName evidence="4">PiggyBac transposable element-derived protein 4-like</fullName>
    </submittedName>
</protein>
<evidence type="ECO:0000313" key="4">
    <source>
        <dbReference type="RefSeq" id="XP_022834942.1"/>
    </source>
</evidence>
<feature type="region of interest" description="Disordered" evidence="1">
    <location>
        <begin position="46"/>
        <end position="66"/>
    </location>
</feature>
<proteinExistence type="predicted"/>
<organism evidence="3 4">
    <name type="scientific">Spodoptera litura</name>
    <name type="common">Asian cotton leafworm</name>
    <dbReference type="NCBI Taxonomy" id="69820"/>
    <lineage>
        <taxon>Eukaryota</taxon>
        <taxon>Metazoa</taxon>
        <taxon>Ecdysozoa</taxon>
        <taxon>Arthropoda</taxon>
        <taxon>Hexapoda</taxon>
        <taxon>Insecta</taxon>
        <taxon>Pterygota</taxon>
        <taxon>Neoptera</taxon>
        <taxon>Endopterygota</taxon>
        <taxon>Lepidoptera</taxon>
        <taxon>Glossata</taxon>
        <taxon>Ditrysia</taxon>
        <taxon>Noctuoidea</taxon>
        <taxon>Noctuidae</taxon>
        <taxon>Amphipyrinae</taxon>
        <taxon>Spodoptera</taxon>
    </lineage>
</organism>
<dbReference type="RefSeq" id="XP_022834942.1">
    <property type="nucleotide sequence ID" value="XM_022979174.1"/>
</dbReference>